<accession>X0VB29</accession>
<dbReference type="Pfam" id="PF01904">
    <property type="entry name" value="DUF72"/>
    <property type="match status" value="1"/>
</dbReference>
<name>X0VB29_9ZZZZ</name>
<dbReference type="EMBL" id="BARS01039084">
    <property type="protein sequence ID" value="GAG15329.1"/>
    <property type="molecule type" value="Genomic_DNA"/>
</dbReference>
<evidence type="ECO:0008006" key="2">
    <source>
        <dbReference type="Google" id="ProtNLM"/>
    </source>
</evidence>
<protein>
    <recommendedName>
        <fullName evidence="2">DUF72 domain-containing protein</fullName>
    </recommendedName>
</protein>
<reference evidence="1" key="1">
    <citation type="journal article" date="2014" name="Front. Microbiol.">
        <title>High frequency of phylogenetically diverse reductive dehalogenase-homologous genes in deep subseafloor sedimentary metagenomes.</title>
        <authorList>
            <person name="Kawai M."/>
            <person name="Futagami T."/>
            <person name="Toyoda A."/>
            <person name="Takaki Y."/>
            <person name="Nishi S."/>
            <person name="Hori S."/>
            <person name="Arai W."/>
            <person name="Tsubouchi T."/>
            <person name="Morono Y."/>
            <person name="Uchiyama I."/>
            <person name="Ito T."/>
            <person name="Fujiyama A."/>
            <person name="Inagaki F."/>
            <person name="Takami H."/>
        </authorList>
    </citation>
    <scope>NUCLEOTIDE SEQUENCE</scope>
    <source>
        <strain evidence="1">Expedition CK06-06</strain>
    </source>
</reference>
<evidence type="ECO:0000313" key="1">
    <source>
        <dbReference type="EMBL" id="GAG15329.1"/>
    </source>
</evidence>
<feature type="non-terminal residue" evidence="1">
    <location>
        <position position="216"/>
    </location>
</feature>
<dbReference type="SUPFAM" id="SSF117396">
    <property type="entry name" value="TM1631-like"/>
    <property type="match status" value="1"/>
</dbReference>
<comment type="caution">
    <text evidence="1">The sequence shown here is derived from an EMBL/GenBank/DDBJ whole genome shotgun (WGS) entry which is preliminary data.</text>
</comment>
<dbReference type="PANTHER" id="PTHR30348:SF4">
    <property type="entry name" value="DUF72 DOMAIN-CONTAINING PROTEIN"/>
    <property type="match status" value="1"/>
</dbReference>
<gene>
    <name evidence="1" type="ORF">S01H1_59732</name>
</gene>
<dbReference type="Gene3D" id="3.20.20.410">
    <property type="entry name" value="Protein of unknown function UPF0759"/>
    <property type="match status" value="1"/>
</dbReference>
<dbReference type="AlphaFoldDB" id="X0VB29"/>
<dbReference type="InterPro" id="IPR002763">
    <property type="entry name" value="DUF72"/>
</dbReference>
<dbReference type="PANTHER" id="PTHR30348">
    <property type="entry name" value="UNCHARACTERIZED PROTEIN YECE"/>
    <property type="match status" value="1"/>
</dbReference>
<sequence length="216" mass="25081">MQGGKCYIGTSGWSYAHWAKGRFYPRGLKQGEWLRFFAQHFGTVEINFSFYRIPTMDMVSRWRQVTRSRFRFAVKLWRRITHEKRLANCERELRDFLEVAGSLGPKRGPLLVQLPPSMRKDVARLDTFLTELKKSAGRSRWKVVVEFRNTDWLCEEVYELLDRRGAALCLADMERCPIAEPNDVSFVYVRRHGPGGRYRGCYGPAHIAADADGIRG</sequence>
<dbReference type="InterPro" id="IPR036520">
    <property type="entry name" value="UPF0759_sf"/>
</dbReference>
<organism evidence="1">
    <name type="scientific">marine sediment metagenome</name>
    <dbReference type="NCBI Taxonomy" id="412755"/>
    <lineage>
        <taxon>unclassified sequences</taxon>
        <taxon>metagenomes</taxon>
        <taxon>ecological metagenomes</taxon>
    </lineage>
</organism>
<proteinExistence type="predicted"/>